<dbReference type="EMBL" id="FNPC01000001">
    <property type="protein sequence ID" value="SDX81717.1"/>
    <property type="molecule type" value="Genomic_DNA"/>
</dbReference>
<dbReference type="InterPro" id="IPR001188">
    <property type="entry name" value="Sperm_putr-bd"/>
</dbReference>
<dbReference type="Gene3D" id="3.40.190.10">
    <property type="entry name" value="Periplasmic binding protein-like II"/>
    <property type="match status" value="2"/>
</dbReference>
<protein>
    <submittedName>
        <fullName evidence="5">Spermidine/putrescine transport system substrate-binding protein</fullName>
    </submittedName>
</protein>
<dbReference type="PANTHER" id="PTHR30222">
    <property type="entry name" value="SPERMIDINE/PUTRESCINE-BINDING PERIPLASMIC PROTEIN"/>
    <property type="match status" value="1"/>
</dbReference>
<dbReference type="PROSITE" id="PS51318">
    <property type="entry name" value="TAT"/>
    <property type="match status" value="1"/>
</dbReference>
<dbReference type="RefSeq" id="WP_039400775.1">
    <property type="nucleotide sequence ID" value="NZ_FNPC01000001.1"/>
</dbReference>
<comment type="subcellular location">
    <subcellularLocation>
        <location evidence="1">Periplasm</location>
    </subcellularLocation>
</comment>
<keyword evidence="6" id="KW-1185">Reference proteome</keyword>
<evidence type="ECO:0000256" key="3">
    <source>
        <dbReference type="ARBA" id="ARBA00022729"/>
    </source>
</evidence>
<dbReference type="SUPFAM" id="SSF53850">
    <property type="entry name" value="Periplasmic binding protein-like II"/>
    <property type="match status" value="1"/>
</dbReference>
<dbReference type="InterPro" id="IPR006059">
    <property type="entry name" value="SBP"/>
</dbReference>
<dbReference type="GO" id="GO:0019808">
    <property type="term" value="F:polyamine binding"/>
    <property type="evidence" value="ECO:0007669"/>
    <property type="project" value="InterPro"/>
</dbReference>
<name>A0A1H3ET25_9EURY</name>
<dbReference type="Proteomes" id="UP000199079">
    <property type="component" value="Unassembled WGS sequence"/>
</dbReference>
<dbReference type="InterPro" id="IPR006311">
    <property type="entry name" value="TAT_signal"/>
</dbReference>
<proteinExistence type="predicted"/>
<dbReference type="GeneID" id="43839765"/>
<gene>
    <name evidence="5" type="ORF">SAMN05216564_101580</name>
</gene>
<dbReference type="OrthoDB" id="30917at2157"/>
<accession>A0A1H3ET25</accession>
<reference evidence="6" key="1">
    <citation type="submission" date="2016-10" db="EMBL/GenBank/DDBJ databases">
        <authorList>
            <person name="Varghese N."/>
            <person name="Submissions S."/>
        </authorList>
    </citation>
    <scope>NUCLEOTIDE SEQUENCE [LARGE SCALE GENOMIC DNA]</scope>
    <source>
        <strain evidence="6">DC30,IBRC 10041,KCTC 4046</strain>
    </source>
</reference>
<keyword evidence="3" id="KW-0732">Signal</keyword>
<evidence type="ECO:0000313" key="6">
    <source>
        <dbReference type="Proteomes" id="UP000199079"/>
    </source>
</evidence>
<dbReference type="AlphaFoldDB" id="A0A1H3ET25"/>
<evidence type="ECO:0000256" key="1">
    <source>
        <dbReference type="ARBA" id="ARBA00004418"/>
    </source>
</evidence>
<dbReference type="GO" id="GO:0015846">
    <property type="term" value="P:polyamine transport"/>
    <property type="evidence" value="ECO:0007669"/>
    <property type="project" value="InterPro"/>
</dbReference>
<evidence type="ECO:0000256" key="4">
    <source>
        <dbReference type="ARBA" id="ARBA00022764"/>
    </source>
</evidence>
<dbReference type="PANTHER" id="PTHR30222:SF17">
    <property type="entry name" value="SPERMIDINE_PUTRESCINE-BINDING PERIPLASMIC PROTEIN"/>
    <property type="match status" value="1"/>
</dbReference>
<dbReference type="GO" id="GO:0042597">
    <property type="term" value="C:periplasmic space"/>
    <property type="evidence" value="ECO:0007669"/>
    <property type="project" value="UniProtKB-SubCell"/>
</dbReference>
<sequence>MSFDTNDVTRRDVMRTAAAGGAIGLAGCMGGNGGNGEDVNPADLEVPPSDLEDNVNVWNWYDGWVDWAVEEFESEYDTSVSTAAYSNPSEWYTQLEAGNEEIDSISATSAWVVRSMNNDFLHPLPAEQMEGWEALNDLARSDAEEYYSADGNIYAIPETIVAHPLTYSTDYFDEDPGSWDVLWESDLEGMVSMQDWGEVACRVAAMYTGQDPNDPDDFDELEEVLIQQKDLNNTYWQDHSTVLQMFENDEIVAAVYTDGRTYDGRFNQGIPLGMSNTQEGFMYTYDTFVIPQGAPNPRAAVAWTDFGSKPANAAQKAPTMGYVAPIDSLEEELSDQLSEEELEFLQWPQTMSDNAMFIEPLSDELREQFDQIWTNVKAA</sequence>
<organism evidence="5 6">
    <name type="scientific">Halopenitus persicus</name>
    <dbReference type="NCBI Taxonomy" id="1048396"/>
    <lineage>
        <taxon>Archaea</taxon>
        <taxon>Methanobacteriati</taxon>
        <taxon>Methanobacteriota</taxon>
        <taxon>Stenosarchaea group</taxon>
        <taxon>Halobacteria</taxon>
        <taxon>Halobacteriales</taxon>
        <taxon>Haloferacaceae</taxon>
        <taxon>Halopenitus</taxon>
    </lineage>
</organism>
<evidence type="ECO:0000313" key="5">
    <source>
        <dbReference type="EMBL" id="SDX81717.1"/>
    </source>
</evidence>
<keyword evidence="2" id="KW-0813">Transport</keyword>
<dbReference type="PRINTS" id="PR00909">
    <property type="entry name" value="SPERMDNBNDNG"/>
</dbReference>
<dbReference type="Pfam" id="PF13416">
    <property type="entry name" value="SBP_bac_8"/>
    <property type="match status" value="1"/>
</dbReference>
<evidence type="ECO:0000256" key="2">
    <source>
        <dbReference type="ARBA" id="ARBA00022448"/>
    </source>
</evidence>
<keyword evidence="4" id="KW-0574">Periplasm</keyword>